<reference evidence="1 2" key="1">
    <citation type="submission" date="2016-03" db="EMBL/GenBank/DDBJ databases">
        <title>Genome sequence of Variovorax paradoxus KB5.</title>
        <authorList>
            <person name="Jeong H."/>
            <person name="Hong C.E."/>
            <person name="Jo S.H."/>
            <person name="Park J.M."/>
        </authorList>
    </citation>
    <scope>NUCLEOTIDE SEQUENCE [LARGE SCALE GENOMIC DNA]</scope>
    <source>
        <strain evidence="1 2">KB5</strain>
    </source>
</reference>
<proteinExistence type="predicted"/>
<evidence type="ECO:0000313" key="2">
    <source>
        <dbReference type="Proteomes" id="UP000077852"/>
    </source>
</evidence>
<dbReference type="EMBL" id="LVHG01000051">
    <property type="protein sequence ID" value="OAK62413.1"/>
    <property type="molecule type" value="Genomic_DNA"/>
</dbReference>
<dbReference type="Proteomes" id="UP000077852">
    <property type="component" value="Unassembled WGS sequence"/>
</dbReference>
<evidence type="ECO:0000313" key="1">
    <source>
        <dbReference type="EMBL" id="OAK62413.1"/>
    </source>
</evidence>
<name>A0AA91DMS9_VARPD</name>
<evidence type="ECO:0008006" key="3">
    <source>
        <dbReference type="Google" id="ProtNLM"/>
    </source>
</evidence>
<dbReference type="PROSITE" id="PS51257">
    <property type="entry name" value="PROKAR_LIPOPROTEIN"/>
    <property type="match status" value="1"/>
</dbReference>
<comment type="caution">
    <text evidence="1">The sequence shown here is derived from an EMBL/GenBank/DDBJ whole genome shotgun (WGS) entry which is preliminary data.</text>
</comment>
<protein>
    <recommendedName>
        <fullName evidence="3">Lipoprotein transmembrane</fullName>
    </recommendedName>
</protein>
<organism evidence="1 2">
    <name type="scientific">Variovorax paradoxus</name>
    <dbReference type="NCBI Taxonomy" id="34073"/>
    <lineage>
        <taxon>Bacteria</taxon>
        <taxon>Pseudomonadati</taxon>
        <taxon>Pseudomonadota</taxon>
        <taxon>Betaproteobacteria</taxon>
        <taxon>Burkholderiales</taxon>
        <taxon>Comamonadaceae</taxon>
        <taxon>Variovorax</taxon>
    </lineage>
</organism>
<sequence length="168" mass="18803">MQRGFRTFATLAVFAAVGLGLAGCVSEPARIRPGTSAAETLQLLGTPTGRYPLNGGGERLQYSRMPAGFEVTDIDVDASGKVVSVTQVLSEARFGQDIKVNQWRQDDVMAFYGRPYEISRVSSFDGAVWTWRYKAVNERRMLYIYIDPTGVVRRYHTGDDLELDRIRD</sequence>
<accession>A0AA91DMS9</accession>
<gene>
    <name evidence="1" type="ORF">A3K87_02185</name>
</gene>
<dbReference type="AlphaFoldDB" id="A0AA91DMS9"/>